<feature type="site" description="Transition state stabilizer" evidence="6">
    <location>
        <position position="182"/>
    </location>
</feature>
<protein>
    <recommendedName>
        <fullName evidence="6">Acetate kinase</fullName>
        <ecNumber evidence="6">2.7.2.1</ecNumber>
    </recommendedName>
    <alternativeName>
        <fullName evidence="6">Acetokinase</fullName>
    </alternativeName>
</protein>
<dbReference type="PRINTS" id="PR00471">
    <property type="entry name" value="ACETATEKNASE"/>
</dbReference>
<name>A0A9D1NNS6_9BACT</name>
<comment type="function">
    <text evidence="6">Catalyzes the formation of acetyl phosphate from acetate and ATP. Can also catalyze the reverse reaction.</text>
</comment>
<dbReference type="GO" id="GO:0005737">
    <property type="term" value="C:cytoplasm"/>
    <property type="evidence" value="ECO:0007669"/>
    <property type="project" value="UniProtKB-SubCell"/>
</dbReference>
<keyword evidence="6" id="KW-0460">Magnesium</keyword>
<dbReference type="GO" id="GO:0006085">
    <property type="term" value="P:acetyl-CoA biosynthetic process"/>
    <property type="evidence" value="ECO:0007669"/>
    <property type="project" value="UniProtKB-UniRule"/>
</dbReference>
<comment type="pathway">
    <text evidence="6">Metabolic intermediate biosynthesis; acetyl-CoA biosynthesis; acetyl-CoA from acetate: step 1/2.</text>
</comment>
<dbReference type="PROSITE" id="PS01076">
    <property type="entry name" value="ACETATE_KINASE_2"/>
    <property type="match status" value="1"/>
</dbReference>
<comment type="similarity">
    <text evidence="1 6 7">Belongs to the acetokinase family.</text>
</comment>
<feature type="binding site" evidence="6">
    <location>
        <begin position="283"/>
        <end position="285"/>
    </location>
    <ligand>
        <name>ATP</name>
        <dbReference type="ChEBI" id="CHEBI:30616"/>
    </ligand>
</feature>
<evidence type="ECO:0000256" key="7">
    <source>
        <dbReference type="RuleBase" id="RU003835"/>
    </source>
</evidence>
<dbReference type="InterPro" id="IPR043129">
    <property type="entry name" value="ATPase_NBD"/>
</dbReference>
<dbReference type="InterPro" id="IPR004372">
    <property type="entry name" value="Ac/propionate_kinase"/>
</dbReference>
<reference evidence="8" key="1">
    <citation type="submission" date="2020-10" db="EMBL/GenBank/DDBJ databases">
        <authorList>
            <person name="Gilroy R."/>
        </authorList>
    </citation>
    <scope>NUCLEOTIDE SEQUENCE</scope>
    <source>
        <strain evidence="8">35461</strain>
    </source>
</reference>
<evidence type="ECO:0000256" key="1">
    <source>
        <dbReference type="ARBA" id="ARBA00008748"/>
    </source>
</evidence>
<evidence type="ECO:0000256" key="4">
    <source>
        <dbReference type="ARBA" id="ARBA00022777"/>
    </source>
</evidence>
<dbReference type="GO" id="GO:0008776">
    <property type="term" value="F:acetate kinase activity"/>
    <property type="evidence" value="ECO:0007669"/>
    <property type="project" value="UniProtKB-UniRule"/>
</dbReference>
<evidence type="ECO:0000256" key="2">
    <source>
        <dbReference type="ARBA" id="ARBA00022679"/>
    </source>
</evidence>
<dbReference type="EC" id="2.7.2.1" evidence="6"/>
<keyword evidence="3 6" id="KW-0547">Nucleotide-binding</keyword>
<dbReference type="PIRSF" id="PIRSF000722">
    <property type="entry name" value="Acetate_prop_kin"/>
    <property type="match status" value="1"/>
</dbReference>
<dbReference type="InterPro" id="IPR000890">
    <property type="entry name" value="Aliphatic_acid_kin_short-chain"/>
</dbReference>
<feature type="binding site" evidence="6">
    <location>
        <position position="8"/>
    </location>
    <ligand>
        <name>Mg(2+)</name>
        <dbReference type="ChEBI" id="CHEBI:18420"/>
    </ligand>
</feature>
<keyword evidence="5 6" id="KW-0067">ATP-binding</keyword>
<dbReference type="NCBIfam" id="TIGR00016">
    <property type="entry name" value="ackA"/>
    <property type="match status" value="1"/>
</dbReference>
<comment type="catalytic activity">
    <reaction evidence="6">
        <text>acetate + ATP = acetyl phosphate + ADP</text>
        <dbReference type="Rhea" id="RHEA:11352"/>
        <dbReference type="ChEBI" id="CHEBI:22191"/>
        <dbReference type="ChEBI" id="CHEBI:30089"/>
        <dbReference type="ChEBI" id="CHEBI:30616"/>
        <dbReference type="ChEBI" id="CHEBI:456216"/>
        <dbReference type="EC" id="2.7.2.1"/>
    </reaction>
</comment>
<comment type="subunit">
    <text evidence="6">Homodimer.</text>
</comment>
<dbReference type="HAMAP" id="MF_00020">
    <property type="entry name" value="Acetate_kinase"/>
    <property type="match status" value="1"/>
</dbReference>
<dbReference type="Proteomes" id="UP000886845">
    <property type="component" value="Unassembled WGS sequence"/>
</dbReference>
<accession>A0A9D1NNS6</accession>
<feature type="active site" description="Proton donor/acceptor" evidence="6">
    <location>
        <position position="150"/>
    </location>
</feature>
<dbReference type="PANTHER" id="PTHR21060:SF15">
    <property type="entry name" value="ACETATE KINASE-RELATED"/>
    <property type="match status" value="1"/>
</dbReference>
<dbReference type="PROSITE" id="PS01075">
    <property type="entry name" value="ACETATE_KINASE_1"/>
    <property type="match status" value="1"/>
</dbReference>
<evidence type="ECO:0000313" key="9">
    <source>
        <dbReference type="Proteomes" id="UP000886845"/>
    </source>
</evidence>
<dbReference type="AlphaFoldDB" id="A0A9D1NNS6"/>
<feature type="binding site" evidence="6">
    <location>
        <position position="93"/>
    </location>
    <ligand>
        <name>substrate</name>
    </ligand>
</feature>
<keyword evidence="2 6" id="KW-0808">Transferase</keyword>
<reference evidence="8" key="2">
    <citation type="journal article" date="2021" name="PeerJ">
        <title>Extensive microbial diversity within the chicken gut microbiome revealed by metagenomics and culture.</title>
        <authorList>
            <person name="Gilroy R."/>
            <person name="Ravi A."/>
            <person name="Getino M."/>
            <person name="Pursley I."/>
            <person name="Horton D.L."/>
            <person name="Alikhan N.F."/>
            <person name="Baker D."/>
            <person name="Gharbi K."/>
            <person name="Hall N."/>
            <person name="Watson M."/>
            <person name="Adriaenssens E.M."/>
            <person name="Foster-Nyarko E."/>
            <person name="Jarju S."/>
            <person name="Secka A."/>
            <person name="Antonio M."/>
            <person name="Oren A."/>
            <person name="Chaudhuri R.R."/>
            <person name="La Ragione R."/>
            <person name="Hildebrand F."/>
            <person name="Pallen M.J."/>
        </authorList>
    </citation>
    <scope>NUCLEOTIDE SEQUENCE</scope>
    <source>
        <strain evidence="8">35461</strain>
    </source>
</reference>
<dbReference type="GO" id="GO:0005524">
    <property type="term" value="F:ATP binding"/>
    <property type="evidence" value="ECO:0007669"/>
    <property type="project" value="UniProtKB-KW"/>
</dbReference>
<comment type="subcellular location">
    <subcellularLocation>
        <location evidence="6">Cytoplasm</location>
    </subcellularLocation>
</comment>
<evidence type="ECO:0000313" key="8">
    <source>
        <dbReference type="EMBL" id="HIV10022.1"/>
    </source>
</evidence>
<feature type="binding site" evidence="6">
    <location>
        <begin position="210"/>
        <end position="214"/>
    </location>
    <ligand>
        <name>ATP</name>
        <dbReference type="ChEBI" id="CHEBI:30616"/>
    </ligand>
</feature>
<comment type="caution">
    <text evidence="8">The sequence shown here is derived from an EMBL/GenBank/DDBJ whole genome shotgun (WGS) entry which is preliminary data.</text>
</comment>
<feature type="site" description="Transition state stabilizer" evidence="6">
    <location>
        <position position="243"/>
    </location>
</feature>
<dbReference type="Pfam" id="PF00871">
    <property type="entry name" value="Acetate_kinase"/>
    <property type="match status" value="1"/>
</dbReference>
<dbReference type="InterPro" id="IPR023865">
    <property type="entry name" value="Aliphatic_acid_kinase_CS"/>
</dbReference>
<dbReference type="GO" id="GO:0000287">
    <property type="term" value="F:magnesium ion binding"/>
    <property type="evidence" value="ECO:0007669"/>
    <property type="project" value="UniProtKB-UniRule"/>
</dbReference>
<evidence type="ECO:0000256" key="3">
    <source>
        <dbReference type="ARBA" id="ARBA00022741"/>
    </source>
</evidence>
<dbReference type="SUPFAM" id="SSF53067">
    <property type="entry name" value="Actin-like ATPase domain"/>
    <property type="match status" value="2"/>
</dbReference>
<dbReference type="PANTHER" id="PTHR21060">
    <property type="entry name" value="ACETATE KINASE"/>
    <property type="match status" value="1"/>
</dbReference>
<feature type="binding site" evidence="6">
    <location>
        <position position="15"/>
    </location>
    <ligand>
        <name>ATP</name>
        <dbReference type="ChEBI" id="CHEBI:30616"/>
    </ligand>
</feature>
<dbReference type="Gene3D" id="3.30.420.40">
    <property type="match status" value="2"/>
</dbReference>
<gene>
    <name evidence="6" type="primary">ackA</name>
    <name evidence="8" type="ORF">IAC79_07910</name>
</gene>
<keyword evidence="6" id="KW-0479">Metal-binding</keyword>
<comment type="cofactor">
    <cofactor evidence="6">
        <name>Mg(2+)</name>
        <dbReference type="ChEBI" id="CHEBI:18420"/>
    </cofactor>
    <cofactor evidence="6">
        <name>Mn(2+)</name>
        <dbReference type="ChEBI" id="CHEBI:29035"/>
    </cofactor>
    <text evidence="6">Mg(2+). Can also accept Mn(2+).</text>
</comment>
<keyword evidence="6" id="KW-0963">Cytoplasm</keyword>
<proteinExistence type="inferred from homology"/>
<dbReference type="EMBL" id="DVOR01000247">
    <property type="protein sequence ID" value="HIV10022.1"/>
    <property type="molecule type" value="Genomic_DNA"/>
</dbReference>
<organism evidence="8 9">
    <name type="scientific">Candidatus Spyradenecus faecavium</name>
    <dbReference type="NCBI Taxonomy" id="2840947"/>
    <lineage>
        <taxon>Bacteria</taxon>
        <taxon>Pseudomonadati</taxon>
        <taxon>Lentisphaerota</taxon>
        <taxon>Lentisphaeria</taxon>
        <taxon>Lentisphaerales</taxon>
        <taxon>Lentisphaeraceae</taxon>
        <taxon>Lentisphaeraceae incertae sedis</taxon>
        <taxon>Candidatus Spyradenecus</taxon>
    </lineage>
</organism>
<feature type="binding site" evidence="6">
    <location>
        <position position="385"/>
    </location>
    <ligand>
        <name>Mg(2+)</name>
        <dbReference type="ChEBI" id="CHEBI:18420"/>
    </ligand>
</feature>
<sequence length="398" mass="42457">MRNVLVVNAGSSSLKFMLFDMESEKMLAKGQVERIGIGNALFTFSTEGFAEKQSPCEAPDHTAAVRLACGALTDPAKGGCLKQISDIDAVGHRIVHGGEKYSQPVKLDEHALAEIEKLSPLAPLHNPGALQGIRGCEQVLPGVPHVAVFDTAFHQTMPEESYLYALPRELHDKLGVRKYGFHGTSHRFVTERAAEMLGKPLDQVNLVTCHLGNGSSITAVKGGKCFDTSMGMTPLAGVVMGTRSGDVDPAIAFYLMKNGYSAEDVDTLFNKQGGVRALGGSSDMRDICSACEAGDHNAQVALARLVHSYAMYIGGYVALLGHTDAIILTGGIGENSWETRQALLKVLGGLGITLDAETNRHVRGVEATISGKDSAIPVIVVPTNEELMIARETFALLK</sequence>
<feature type="binding site" evidence="6">
    <location>
        <begin position="331"/>
        <end position="335"/>
    </location>
    <ligand>
        <name>ATP</name>
        <dbReference type="ChEBI" id="CHEBI:30616"/>
    </ligand>
</feature>
<dbReference type="GO" id="GO:0006083">
    <property type="term" value="P:acetate metabolic process"/>
    <property type="evidence" value="ECO:0007669"/>
    <property type="project" value="TreeGrafter"/>
</dbReference>
<dbReference type="CDD" id="cd24010">
    <property type="entry name" value="ASKHA_NBD_AcK_PK"/>
    <property type="match status" value="1"/>
</dbReference>
<evidence type="ECO:0000256" key="6">
    <source>
        <dbReference type="HAMAP-Rule" id="MF_00020"/>
    </source>
</evidence>
<keyword evidence="4 6" id="KW-0418">Kinase</keyword>
<evidence type="ECO:0000256" key="5">
    <source>
        <dbReference type="ARBA" id="ARBA00022840"/>
    </source>
</evidence>